<name>A0A8J3DX58_9BACL</name>
<dbReference type="AlphaFoldDB" id="A0A8J3DX58"/>
<dbReference type="RefSeq" id="WP_188695438.1">
    <property type="nucleotide sequence ID" value="NZ_BMIR01000014.1"/>
</dbReference>
<gene>
    <name evidence="1" type="ORF">GCM10011391_28310</name>
</gene>
<dbReference type="EMBL" id="BMIR01000014">
    <property type="protein sequence ID" value="GGE47878.1"/>
    <property type="molecule type" value="Genomic_DNA"/>
</dbReference>
<proteinExistence type="predicted"/>
<comment type="caution">
    <text evidence="1">The sequence shown here is derived from an EMBL/GenBank/DDBJ whole genome shotgun (WGS) entry which is preliminary data.</text>
</comment>
<keyword evidence="2" id="KW-1185">Reference proteome</keyword>
<dbReference type="Proteomes" id="UP000628775">
    <property type="component" value="Unassembled WGS sequence"/>
</dbReference>
<reference evidence="1" key="2">
    <citation type="submission" date="2020-09" db="EMBL/GenBank/DDBJ databases">
        <authorList>
            <person name="Sun Q."/>
            <person name="Zhou Y."/>
        </authorList>
    </citation>
    <scope>NUCLEOTIDE SEQUENCE</scope>
    <source>
        <strain evidence="1">CGMCC 1.15371</strain>
    </source>
</reference>
<evidence type="ECO:0000313" key="1">
    <source>
        <dbReference type="EMBL" id="GGE47878.1"/>
    </source>
</evidence>
<sequence>MDKLEEWKNQLERAEDWDWFFDRHTVKEMLETIEKQQQLINSLSKHETNR</sequence>
<protein>
    <submittedName>
        <fullName evidence="1">Uncharacterized protein</fullName>
    </submittedName>
</protein>
<reference evidence="1" key="1">
    <citation type="journal article" date="2014" name="Int. J. Syst. Evol. Microbiol.">
        <title>Complete genome sequence of Corynebacterium casei LMG S-19264T (=DSM 44701T), isolated from a smear-ripened cheese.</title>
        <authorList>
            <consortium name="US DOE Joint Genome Institute (JGI-PGF)"/>
            <person name="Walter F."/>
            <person name="Albersmeier A."/>
            <person name="Kalinowski J."/>
            <person name="Ruckert C."/>
        </authorList>
    </citation>
    <scope>NUCLEOTIDE SEQUENCE</scope>
    <source>
        <strain evidence="1">CGMCC 1.15371</strain>
    </source>
</reference>
<organism evidence="1 2">
    <name type="scientific">Pullulanibacillus camelliae</name>
    <dbReference type="NCBI Taxonomy" id="1707096"/>
    <lineage>
        <taxon>Bacteria</taxon>
        <taxon>Bacillati</taxon>
        <taxon>Bacillota</taxon>
        <taxon>Bacilli</taxon>
        <taxon>Bacillales</taxon>
        <taxon>Sporolactobacillaceae</taxon>
        <taxon>Pullulanibacillus</taxon>
    </lineage>
</organism>
<evidence type="ECO:0000313" key="2">
    <source>
        <dbReference type="Proteomes" id="UP000628775"/>
    </source>
</evidence>
<accession>A0A8J3DX58</accession>